<keyword evidence="6" id="KW-1185">Reference proteome</keyword>
<evidence type="ECO:0000313" key="6">
    <source>
        <dbReference type="Proteomes" id="UP000008810"/>
    </source>
</evidence>
<feature type="region of interest" description="Disordered" evidence="1">
    <location>
        <begin position="1"/>
        <end position="22"/>
    </location>
</feature>
<organism evidence="4">
    <name type="scientific">Brachypodium distachyon</name>
    <name type="common">Purple false brome</name>
    <name type="synonym">Trachynia distachya</name>
    <dbReference type="NCBI Taxonomy" id="15368"/>
    <lineage>
        <taxon>Eukaryota</taxon>
        <taxon>Viridiplantae</taxon>
        <taxon>Streptophyta</taxon>
        <taxon>Embryophyta</taxon>
        <taxon>Tracheophyta</taxon>
        <taxon>Spermatophyta</taxon>
        <taxon>Magnoliopsida</taxon>
        <taxon>Liliopsida</taxon>
        <taxon>Poales</taxon>
        <taxon>Poaceae</taxon>
        <taxon>BOP clade</taxon>
        <taxon>Pooideae</taxon>
        <taxon>Stipodae</taxon>
        <taxon>Brachypodieae</taxon>
        <taxon>Brachypodium</taxon>
    </lineage>
</organism>
<evidence type="ECO:0000259" key="3">
    <source>
        <dbReference type="Pfam" id="PF13968"/>
    </source>
</evidence>
<dbReference type="InterPro" id="IPR007658">
    <property type="entry name" value="DUF594"/>
</dbReference>
<gene>
    <name evidence="4" type="ORF">BRADI_2g01485v3</name>
</gene>
<evidence type="ECO:0000313" key="5">
    <source>
        <dbReference type="EnsemblPlants" id="KQK02445"/>
    </source>
</evidence>
<evidence type="ECO:0000256" key="1">
    <source>
        <dbReference type="SAM" id="MobiDB-lite"/>
    </source>
</evidence>
<dbReference type="InParanoid" id="A0A0Q3FW78"/>
<keyword evidence="2" id="KW-0472">Membrane</keyword>
<feature type="transmembrane region" description="Helical" evidence="2">
    <location>
        <begin position="359"/>
        <end position="380"/>
    </location>
</feature>
<feature type="transmembrane region" description="Helical" evidence="2">
    <location>
        <begin position="392"/>
        <end position="417"/>
    </location>
</feature>
<evidence type="ECO:0000313" key="4">
    <source>
        <dbReference type="EMBL" id="KQK02445.2"/>
    </source>
</evidence>
<keyword evidence="2" id="KW-1133">Transmembrane helix</keyword>
<protein>
    <recommendedName>
        <fullName evidence="3">DUF4220 domain-containing protein</fullName>
    </recommendedName>
</protein>
<feature type="domain" description="DUF4220" evidence="3">
    <location>
        <begin position="72"/>
        <end position="443"/>
    </location>
</feature>
<reference evidence="4 5" key="1">
    <citation type="journal article" date="2010" name="Nature">
        <title>Genome sequencing and analysis of the model grass Brachypodium distachyon.</title>
        <authorList>
            <consortium name="International Brachypodium Initiative"/>
        </authorList>
    </citation>
    <scope>NUCLEOTIDE SEQUENCE [LARGE SCALE GENOMIC DNA]</scope>
    <source>
        <strain evidence="4 5">Bd21</strain>
    </source>
</reference>
<keyword evidence="2" id="KW-0812">Transmembrane</keyword>
<dbReference type="STRING" id="15368.A0A0Q3FW78"/>
<dbReference type="Pfam" id="PF04578">
    <property type="entry name" value="DUF594"/>
    <property type="match status" value="1"/>
</dbReference>
<feature type="region of interest" description="Disordered" evidence="1">
    <location>
        <begin position="645"/>
        <end position="666"/>
    </location>
</feature>
<evidence type="ECO:0000256" key="2">
    <source>
        <dbReference type="SAM" id="Phobius"/>
    </source>
</evidence>
<sequence length="761" mass="85037">MMTCGHSAVMRKSAQGKENKGEEDPLAAVQELWNLWEIQCLILLSLSLQVFLFLTAGMRKRSTSMVLRTLLWLAYLSADTVAIFVLGHLAVRASEPGHQLMSFWAPFVLVHLGGQDTMSAFSKQDNELWTRHLLSLVTQVGVAGYVVAKASSWPDARVTAAMVIMFLSGFFKYAERTLCLYRASPASLRSDALHSLSGTLEIQQHMQTNQAEIFDRLMSMGYMRGMLHKMSKGRSIGFDRSFRWGTAGSEAKASSLGLGNQTKDTGAAFDIMSVDTPINRAEVILVADDLPVLLAEFMSSANRFKAYDYVGAILVRCYKLLYTKSPLRQCLCNFYRETFFHLGQSFCSFLYATCLFSPSLLYFLFQYASTPIALVLFTAAEKGGKLHTSSRVDIIVSYILLVGAIVLDASSAIMLIFSNMSLNLPACSSRKQWSEELTQYSMIKRHAVQETSGLASIRQWVGKRLGSWGFKLGFGLLEVTNTPVTKDRTHIKEFILDNLLGSGIRKEWNIASSRGRLALQKWMDGRRSGRPESASRATKALVGSVSSSIDFPTSVILWHIATEICYYFGDKTSTDDSDDQLKKHKEMSRELSSYIAYLVFKCGVMLTSNSQLLHDKVHDEIKEQQRGNNPGEKDVVSNLFKAKKDEEQQDSTVEIQRNEEPGDCDNADDDSHMQKLLQSSQNLYAPVLPRACEVAQELISITNDAERWGLIAAVWSEMLFYTAPRCGGAFHYEHLSTGGEFITHILLLMFHLGPFLPPPDS</sequence>
<proteinExistence type="predicted"/>
<dbReference type="EMBL" id="CM000881">
    <property type="protein sequence ID" value="KQK02445.2"/>
    <property type="molecule type" value="Genomic_DNA"/>
</dbReference>
<dbReference type="Pfam" id="PF13968">
    <property type="entry name" value="DUF4220"/>
    <property type="match status" value="1"/>
</dbReference>
<reference evidence="5" key="3">
    <citation type="submission" date="2018-08" db="UniProtKB">
        <authorList>
            <consortium name="EnsemblPlants"/>
        </authorList>
    </citation>
    <scope>IDENTIFICATION</scope>
    <source>
        <strain evidence="5">cv. Bd21</strain>
    </source>
</reference>
<dbReference type="InterPro" id="IPR025315">
    <property type="entry name" value="DUF4220"/>
</dbReference>
<feature type="transmembrane region" description="Helical" evidence="2">
    <location>
        <begin position="36"/>
        <end position="58"/>
    </location>
</feature>
<dbReference type="Gramene" id="KQK02445">
    <property type="protein sequence ID" value="KQK02445"/>
    <property type="gene ID" value="BRADI_2g01485v3"/>
</dbReference>
<dbReference type="Proteomes" id="UP000008810">
    <property type="component" value="Chromosome 2"/>
</dbReference>
<accession>A0A0Q3FW78</accession>
<dbReference type="EnsemblPlants" id="KQK02445">
    <property type="protein sequence ID" value="KQK02445"/>
    <property type="gene ID" value="BRADI_2g01485v3"/>
</dbReference>
<reference evidence="4" key="2">
    <citation type="submission" date="2017-06" db="EMBL/GenBank/DDBJ databases">
        <title>WGS assembly of Brachypodium distachyon.</title>
        <authorList>
            <consortium name="The International Brachypodium Initiative"/>
            <person name="Lucas S."/>
            <person name="Harmon-Smith M."/>
            <person name="Lail K."/>
            <person name="Tice H."/>
            <person name="Grimwood J."/>
            <person name="Bruce D."/>
            <person name="Barry K."/>
            <person name="Shu S."/>
            <person name="Lindquist E."/>
            <person name="Wang M."/>
            <person name="Pitluck S."/>
            <person name="Vogel J.P."/>
            <person name="Garvin D.F."/>
            <person name="Mockler T.C."/>
            <person name="Schmutz J."/>
            <person name="Rokhsar D."/>
            <person name="Bevan M.W."/>
        </authorList>
    </citation>
    <scope>NUCLEOTIDE SEQUENCE</scope>
    <source>
        <strain evidence="4">Bd21</strain>
    </source>
</reference>
<dbReference type="OrthoDB" id="688267at2759"/>
<dbReference type="PANTHER" id="PTHR31325">
    <property type="entry name" value="OS01G0798800 PROTEIN-RELATED"/>
    <property type="match status" value="1"/>
</dbReference>
<feature type="transmembrane region" description="Helical" evidence="2">
    <location>
        <begin position="70"/>
        <end position="91"/>
    </location>
</feature>
<name>A0A0Q3FW78_BRADI</name>
<dbReference type="AlphaFoldDB" id="A0A0Q3FW78"/>